<gene>
    <name evidence="1" type="ORF">GALL_346070</name>
</gene>
<name>A0A1J5R1I9_9ZZZZ</name>
<protein>
    <recommendedName>
        <fullName evidence="2">EAL domain-containing protein</fullName>
    </recommendedName>
</protein>
<dbReference type="SUPFAM" id="SSF51395">
    <property type="entry name" value="FMN-linked oxidoreductases"/>
    <property type="match status" value="1"/>
</dbReference>
<organism evidence="1">
    <name type="scientific">mine drainage metagenome</name>
    <dbReference type="NCBI Taxonomy" id="410659"/>
    <lineage>
        <taxon>unclassified sequences</taxon>
        <taxon>metagenomes</taxon>
        <taxon>ecological metagenomes</taxon>
    </lineage>
</organism>
<comment type="caution">
    <text evidence="1">The sequence shown here is derived from an EMBL/GenBank/DDBJ whole genome shotgun (WGS) entry which is preliminary data.</text>
</comment>
<evidence type="ECO:0008006" key="2">
    <source>
        <dbReference type="Google" id="ProtNLM"/>
    </source>
</evidence>
<dbReference type="EMBL" id="MLJW01000689">
    <property type="protein sequence ID" value="OIQ83595.1"/>
    <property type="molecule type" value="Genomic_DNA"/>
</dbReference>
<evidence type="ECO:0000313" key="1">
    <source>
        <dbReference type="EMBL" id="OIQ83595.1"/>
    </source>
</evidence>
<dbReference type="AlphaFoldDB" id="A0A1J5R1I9"/>
<proteinExistence type="predicted"/>
<sequence>MTRPDILSDRRRFEDLVGGLLRSGGEGSYGKLHLVCIQNMMEPGQGGASAETLLVKAVSITEQILRRRLAAADACLRLAEGQYLLLFPSQSAAEGHVRAMALSQEIRDHLMGESRLALEVVAQTVPLSALEAVDGEDLVARMDAAARLAAQPHGLHLSVEFQGVWDGRHQRLIGNRARIRRDFGGQVMYEAATLFAGNEDPLAADVNEALIQAAAGYGQDRGVLFLPLVINGAVLEAPGALERAVNRVAARNAGHVVFELSGAIAQLARHQVRDVVRLCREQGGKVGVRMMPDRETARALHEAGVEFLCLNALQARQAGFTDQAIKALLAVVAHDTADFGFHLCLWNADTAREVKYGRKVGFHFFSGSVISPSLPLAAPPRLLQEWQIYV</sequence>
<accession>A0A1J5R1I9</accession>
<reference evidence="1" key="1">
    <citation type="submission" date="2016-10" db="EMBL/GenBank/DDBJ databases">
        <title>Sequence of Gallionella enrichment culture.</title>
        <authorList>
            <person name="Poehlein A."/>
            <person name="Muehling M."/>
            <person name="Daniel R."/>
        </authorList>
    </citation>
    <scope>NUCLEOTIDE SEQUENCE</scope>
</reference>